<comment type="subcellular location">
    <subcellularLocation>
        <location evidence="1 8">Cell outer membrane</location>
        <topology evidence="1 8">Multi-pass membrane protein</topology>
    </subcellularLocation>
</comment>
<dbReference type="InterPro" id="IPR039426">
    <property type="entry name" value="TonB-dep_rcpt-like"/>
</dbReference>
<organism evidence="10 11">
    <name type="scientific">Tenacibaculum platacis</name>
    <dbReference type="NCBI Taxonomy" id="3137852"/>
    <lineage>
        <taxon>Bacteria</taxon>
        <taxon>Pseudomonadati</taxon>
        <taxon>Bacteroidota</taxon>
        <taxon>Flavobacteriia</taxon>
        <taxon>Flavobacteriales</taxon>
        <taxon>Flavobacteriaceae</taxon>
        <taxon>Tenacibaculum</taxon>
    </lineage>
</organism>
<sequence>MKNFLLVVFLCFQVLVQGQNNGVIKGSVIDKQSEIPLVGATVELLGAEQPTGVSTDIDGYFKLQNVPLGRRAVRVSFVGYESVTIPNVVVTSGKDAVINIALKEAFNSLEEIVISSATKKDKAINTLTSVSARQFSLEEVTRFSGGRADVGRLAANLAGVSSPDDSRNDIVIRGNSPVGLLWRLEGIPIPNPNHFAAFGSTGGPVSAVNTNMLKNSDFITSAFPAEYGNAIGGVFDLGFRKGNKDEYEYTLQAGAFSGLEAMAEGPLGKNNGSFLVAGRYSLVGLIGAGAGGASSATPNYYDISYNIDFGKSKFGNFSLFGIFGNSDIDFLGDSIDDDDLFAAEDEDLFVKSGLGVFGLKHQITIGESSYLKTIVSNSFTKSDIFSDRYINKNTAQERVIRYLEADNIEDRWSFSTLFNSKLSNKNTLRAGVLVESFNIDTTLKDREGQPDLNNDLDPDLVTIRDVDENMTIVQPFVQGQFRFTENLTLNAGLHSQYSTLNEQFVVEPRAGVNYKLSKNHSLSFGYGLHYQPISPAILFLNENVNGQSVQTNKDLDFVQSNHFVLGYDAKLGRSWRSKVEVYYQDISNAAVEPFSSSYSSLTEGADFEFDDNRVSLVNDGTGFNRGIELTLEKFFSDGYYGLLTTSFFESKYKGSDGVERNTPFNNGYVVNLLTGREFSIGKSGKDVLFFDTRVSFSGGRYYTPIDLNASVQAGFEILQEDLAFSQQYDDYFRWDLKFGIKLNSKNKKQSHQFYLDIQNVTDRDNVFVRRYNRLTNEVNQVDQIGFFPDFGYRFQF</sequence>
<comment type="caution">
    <text evidence="10">The sequence shown here is derived from an EMBL/GenBank/DDBJ whole genome shotgun (WGS) entry which is preliminary data.</text>
</comment>
<evidence type="ECO:0000256" key="7">
    <source>
        <dbReference type="ARBA" id="ARBA00023237"/>
    </source>
</evidence>
<dbReference type="PANTHER" id="PTHR30069:SF29">
    <property type="entry name" value="HEMOGLOBIN AND HEMOGLOBIN-HAPTOGLOBIN-BINDING PROTEIN 1-RELATED"/>
    <property type="match status" value="1"/>
</dbReference>
<dbReference type="Gene3D" id="2.60.40.1120">
    <property type="entry name" value="Carboxypeptidase-like, regulatory domain"/>
    <property type="match status" value="1"/>
</dbReference>
<evidence type="ECO:0000313" key="11">
    <source>
        <dbReference type="Proteomes" id="UP001497416"/>
    </source>
</evidence>
<gene>
    <name evidence="10" type="ORF">T190607A01A_10062</name>
</gene>
<dbReference type="SUPFAM" id="SSF49464">
    <property type="entry name" value="Carboxypeptidase regulatory domain-like"/>
    <property type="match status" value="1"/>
</dbReference>
<reference evidence="10 11" key="1">
    <citation type="submission" date="2024-05" db="EMBL/GenBank/DDBJ databases">
        <authorList>
            <person name="Duchaud E."/>
        </authorList>
    </citation>
    <scope>NUCLEOTIDE SEQUENCE [LARGE SCALE GENOMIC DNA]</scope>
    <source>
        <strain evidence="10">Ena-SAMPLE-TAB-13-05-2024-13:56:06:370-140302</strain>
    </source>
</reference>
<keyword evidence="10" id="KW-0675">Receptor</keyword>
<keyword evidence="7 8" id="KW-0998">Cell outer membrane</keyword>
<protein>
    <submittedName>
        <fullName evidence="10">TonB-dependent receptor</fullName>
    </submittedName>
</protein>
<evidence type="ECO:0000256" key="5">
    <source>
        <dbReference type="ARBA" id="ARBA00022729"/>
    </source>
</evidence>
<comment type="similarity">
    <text evidence="8">Belongs to the TonB-dependent receptor family.</text>
</comment>
<dbReference type="PANTHER" id="PTHR30069">
    <property type="entry name" value="TONB-DEPENDENT OUTER MEMBRANE RECEPTOR"/>
    <property type="match status" value="1"/>
</dbReference>
<keyword evidence="3 8" id="KW-1134">Transmembrane beta strand</keyword>
<dbReference type="Proteomes" id="UP001497416">
    <property type="component" value="Unassembled WGS sequence"/>
</dbReference>
<evidence type="ECO:0000256" key="2">
    <source>
        <dbReference type="ARBA" id="ARBA00022448"/>
    </source>
</evidence>
<dbReference type="SUPFAM" id="SSF56935">
    <property type="entry name" value="Porins"/>
    <property type="match status" value="1"/>
</dbReference>
<evidence type="ECO:0000256" key="1">
    <source>
        <dbReference type="ARBA" id="ARBA00004571"/>
    </source>
</evidence>
<dbReference type="Pfam" id="PF07715">
    <property type="entry name" value="Plug"/>
    <property type="match status" value="1"/>
</dbReference>
<keyword evidence="2 8" id="KW-0813">Transport</keyword>
<dbReference type="InterPro" id="IPR037066">
    <property type="entry name" value="Plug_dom_sf"/>
</dbReference>
<keyword evidence="11" id="KW-1185">Reference proteome</keyword>
<proteinExistence type="inferred from homology"/>
<dbReference type="Gene3D" id="2.40.170.20">
    <property type="entry name" value="TonB-dependent receptor, beta-barrel domain"/>
    <property type="match status" value="1"/>
</dbReference>
<dbReference type="PROSITE" id="PS52016">
    <property type="entry name" value="TONB_DEPENDENT_REC_3"/>
    <property type="match status" value="1"/>
</dbReference>
<dbReference type="InterPro" id="IPR012910">
    <property type="entry name" value="Plug_dom"/>
</dbReference>
<name>A0ABM9NQ55_9FLAO</name>
<keyword evidence="4 8" id="KW-0812">Transmembrane</keyword>
<dbReference type="Gene3D" id="2.170.130.10">
    <property type="entry name" value="TonB-dependent receptor, plug domain"/>
    <property type="match status" value="1"/>
</dbReference>
<keyword evidence="6 8" id="KW-0472">Membrane</keyword>
<evidence type="ECO:0000256" key="4">
    <source>
        <dbReference type="ARBA" id="ARBA00022692"/>
    </source>
</evidence>
<dbReference type="Pfam" id="PF13715">
    <property type="entry name" value="CarbopepD_reg_2"/>
    <property type="match status" value="1"/>
</dbReference>
<dbReference type="InterPro" id="IPR036942">
    <property type="entry name" value="Beta-barrel_TonB_sf"/>
</dbReference>
<dbReference type="InterPro" id="IPR008969">
    <property type="entry name" value="CarboxyPept-like_regulatory"/>
</dbReference>
<feature type="domain" description="TonB-dependent receptor plug" evidence="9">
    <location>
        <begin position="135"/>
        <end position="234"/>
    </location>
</feature>
<evidence type="ECO:0000259" key="9">
    <source>
        <dbReference type="Pfam" id="PF07715"/>
    </source>
</evidence>
<evidence type="ECO:0000313" key="10">
    <source>
        <dbReference type="EMBL" id="CAL2074724.1"/>
    </source>
</evidence>
<evidence type="ECO:0000256" key="3">
    <source>
        <dbReference type="ARBA" id="ARBA00022452"/>
    </source>
</evidence>
<dbReference type="RefSeq" id="WP_348709548.1">
    <property type="nucleotide sequence ID" value="NZ_CAXIXY010000003.1"/>
</dbReference>
<dbReference type="EMBL" id="CAXIXY010000003">
    <property type="protein sequence ID" value="CAL2074724.1"/>
    <property type="molecule type" value="Genomic_DNA"/>
</dbReference>
<keyword evidence="5" id="KW-0732">Signal</keyword>
<evidence type="ECO:0000256" key="6">
    <source>
        <dbReference type="ARBA" id="ARBA00023136"/>
    </source>
</evidence>
<accession>A0ABM9NQ55</accession>
<evidence type="ECO:0000256" key="8">
    <source>
        <dbReference type="PROSITE-ProRule" id="PRU01360"/>
    </source>
</evidence>